<dbReference type="AlphaFoldDB" id="A0A7W8DLU7"/>
<proteinExistence type="predicted"/>
<feature type="transmembrane region" description="Helical" evidence="1">
    <location>
        <begin position="69"/>
        <end position="86"/>
    </location>
</feature>
<evidence type="ECO:0000256" key="1">
    <source>
        <dbReference type="SAM" id="Phobius"/>
    </source>
</evidence>
<keyword evidence="1" id="KW-0812">Transmembrane</keyword>
<name>A0A7W8DLU7_9BACT</name>
<dbReference type="NCBIfam" id="TIGR02206">
    <property type="entry name" value="intg_mem_TP0381"/>
    <property type="match status" value="1"/>
</dbReference>
<comment type="caution">
    <text evidence="2">The sequence shown here is derived from an EMBL/GenBank/DDBJ whole genome shotgun (WGS) entry which is preliminary data.</text>
</comment>
<feature type="transmembrane region" description="Helical" evidence="1">
    <location>
        <begin position="155"/>
        <end position="178"/>
    </location>
</feature>
<feature type="transmembrane region" description="Helical" evidence="1">
    <location>
        <begin position="198"/>
        <end position="218"/>
    </location>
</feature>
<feature type="transmembrane region" description="Helical" evidence="1">
    <location>
        <begin position="12"/>
        <end position="29"/>
    </location>
</feature>
<keyword evidence="3" id="KW-1185">Reference proteome</keyword>
<dbReference type="InterPro" id="IPR011737">
    <property type="entry name" value="CHP02206_TP0381"/>
</dbReference>
<evidence type="ECO:0000313" key="2">
    <source>
        <dbReference type="EMBL" id="MBB5034744.1"/>
    </source>
</evidence>
<accession>A0A7W8DLU7</accession>
<dbReference type="EMBL" id="JACHIG010000011">
    <property type="protein sequence ID" value="MBB5034744.1"/>
    <property type="molecule type" value="Genomic_DNA"/>
</dbReference>
<keyword evidence="1" id="KW-0472">Membrane</keyword>
<evidence type="ECO:0000313" key="3">
    <source>
        <dbReference type="Proteomes" id="UP000590740"/>
    </source>
</evidence>
<keyword evidence="1" id="KW-1133">Transmembrane helix</keyword>
<sequence>MPTAFQPYGPSHKAVLVITLVLFVVMLLLARTRWAHLSQRLLGGALLGLYPVSLVINALYGSLNAQTGLPLQYCDIATLAGGMALWTRRPFYCEIVYFFGIAGTLQGLLTPALIYEFPDPRFFMFFVIHSGVPIAAFYVVSAMKIRPRPWAVPRVMLFSLAWYALVAVVNLVLGTNYAFQCAKPVHASLFDKLGPWPWYNLSTMLVGLVFYSVLYLPFVRRNRTLPAPQPLPRSA</sequence>
<dbReference type="RefSeq" id="WP_184342840.1">
    <property type="nucleotide sequence ID" value="NZ_JACHIG010000011.1"/>
</dbReference>
<dbReference type="Pfam" id="PF14808">
    <property type="entry name" value="TMEM164"/>
    <property type="match status" value="1"/>
</dbReference>
<organism evidence="2 3">
    <name type="scientific">Prosthecobacter vanneervenii</name>
    <dbReference type="NCBI Taxonomy" id="48466"/>
    <lineage>
        <taxon>Bacteria</taxon>
        <taxon>Pseudomonadati</taxon>
        <taxon>Verrucomicrobiota</taxon>
        <taxon>Verrucomicrobiia</taxon>
        <taxon>Verrucomicrobiales</taxon>
        <taxon>Verrucomicrobiaceae</taxon>
        <taxon>Prosthecobacter</taxon>
    </lineage>
</organism>
<protein>
    <submittedName>
        <fullName evidence="2">Putative integral membrane protein (TIGR02206 family)</fullName>
    </submittedName>
</protein>
<gene>
    <name evidence="2" type="ORF">HNQ65_004352</name>
</gene>
<feature type="transmembrane region" description="Helical" evidence="1">
    <location>
        <begin position="121"/>
        <end position="143"/>
    </location>
</feature>
<feature type="transmembrane region" description="Helical" evidence="1">
    <location>
        <begin position="41"/>
        <end position="63"/>
    </location>
</feature>
<feature type="transmembrane region" description="Helical" evidence="1">
    <location>
        <begin position="95"/>
        <end position="115"/>
    </location>
</feature>
<dbReference type="Proteomes" id="UP000590740">
    <property type="component" value="Unassembled WGS sequence"/>
</dbReference>
<reference evidence="2 3" key="1">
    <citation type="submission" date="2020-08" db="EMBL/GenBank/DDBJ databases">
        <title>Genomic Encyclopedia of Type Strains, Phase IV (KMG-IV): sequencing the most valuable type-strain genomes for metagenomic binning, comparative biology and taxonomic classification.</title>
        <authorList>
            <person name="Goeker M."/>
        </authorList>
    </citation>
    <scope>NUCLEOTIDE SEQUENCE [LARGE SCALE GENOMIC DNA]</scope>
    <source>
        <strain evidence="2 3">DSM 12252</strain>
    </source>
</reference>